<protein>
    <submittedName>
        <fullName evidence="2">Uncharacterized protein</fullName>
    </submittedName>
</protein>
<evidence type="ECO:0000256" key="1">
    <source>
        <dbReference type="SAM" id="MobiDB-lite"/>
    </source>
</evidence>
<feature type="region of interest" description="Disordered" evidence="1">
    <location>
        <begin position="1"/>
        <end position="63"/>
    </location>
</feature>
<sequence>MATLRPDRSDSHLSPEEEARITEEARAYFDGVTPKRHTKPQRSEYSTQYADTLGPSEGGHIPELNRLHDLEADPEKLICQGTEPAEEYAETEYYKDLNCVGKQHHTTGTGFIRVEQPHANPLNLAADDGAAGHHESCRGNPATNDWIPSADLVIPTSHKPGRSDI</sequence>
<dbReference type="PANTHER" id="PTHR34686">
    <property type="entry name" value="MATERNAL EFFECT EMBRYO ARREST PROTEIN"/>
    <property type="match status" value="1"/>
</dbReference>
<feature type="region of interest" description="Disordered" evidence="1">
    <location>
        <begin position="130"/>
        <end position="165"/>
    </location>
</feature>
<accession>A0A7I8L953</accession>
<dbReference type="PANTHER" id="PTHR34686:SF5">
    <property type="entry name" value="OS05G0451300 PROTEIN"/>
    <property type="match status" value="1"/>
</dbReference>
<evidence type="ECO:0000313" key="2">
    <source>
        <dbReference type="EMBL" id="CAA7406400.1"/>
    </source>
</evidence>
<reference evidence="2" key="1">
    <citation type="submission" date="2020-02" db="EMBL/GenBank/DDBJ databases">
        <authorList>
            <person name="Scholz U."/>
            <person name="Mascher M."/>
            <person name="Fiebig A."/>
        </authorList>
    </citation>
    <scope>NUCLEOTIDE SEQUENCE</scope>
</reference>
<keyword evidence="3" id="KW-1185">Reference proteome</keyword>
<feature type="compositionally biased region" description="Basic and acidic residues" evidence="1">
    <location>
        <begin position="1"/>
        <end position="27"/>
    </location>
</feature>
<dbReference type="EMBL" id="LR746275">
    <property type="protein sequence ID" value="CAA7406400.1"/>
    <property type="molecule type" value="Genomic_DNA"/>
</dbReference>
<name>A0A7I8L953_SPIIN</name>
<dbReference type="OrthoDB" id="1918800at2759"/>
<gene>
    <name evidence="2" type="ORF">SI8410_12017078</name>
</gene>
<proteinExistence type="predicted"/>
<dbReference type="AlphaFoldDB" id="A0A7I8L953"/>
<organism evidence="2 3">
    <name type="scientific">Spirodela intermedia</name>
    <name type="common">Intermediate duckweed</name>
    <dbReference type="NCBI Taxonomy" id="51605"/>
    <lineage>
        <taxon>Eukaryota</taxon>
        <taxon>Viridiplantae</taxon>
        <taxon>Streptophyta</taxon>
        <taxon>Embryophyta</taxon>
        <taxon>Tracheophyta</taxon>
        <taxon>Spermatophyta</taxon>
        <taxon>Magnoliopsida</taxon>
        <taxon>Liliopsida</taxon>
        <taxon>Araceae</taxon>
        <taxon>Lemnoideae</taxon>
        <taxon>Spirodela</taxon>
    </lineage>
</organism>
<dbReference type="Proteomes" id="UP000663760">
    <property type="component" value="Chromosome 12"/>
</dbReference>
<evidence type="ECO:0000313" key="3">
    <source>
        <dbReference type="Proteomes" id="UP000663760"/>
    </source>
</evidence>